<dbReference type="AlphaFoldDB" id="A0A6F9YPD8"/>
<keyword evidence="3 4" id="KW-0732">Signal</keyword>
<name>A0A6F9YPD8_9LACO</name>
<dbReference type="Pfam" id="PF13407">
    <property type="entry name" value="Peripla_BP_4"/>
    <property type="match status" value="1"/>
</dbReference>
<dbReference type="InterPro" id="IPR028082">
    <property type="entry name" value="Peripla_BP_I"/>
</dbReference>
<dbReference type="GO" id="GO:0030313">
    <property type="term" value="C:cell envelope"/>
    <property type="evidence" value="ECO:0007669"/>
    <property type="project" value="UniProtKB-SubCell"/>
</dbReference>
<proteinExistence type="inferred from homology"/>
<sequence>MKKFLGLIGMLLLVVTLGACSKTNSSTNTKESSQATTSKVSGVNKDTLAVVIPSADHGWLAGVAYYAQKECKALGLKSYKVITSDNVNDQASQIDELISQKVGAVVLEPHTSELSVAARKIVKAKIPLIIFDRKVKADYNGFVAGSNTDIGKTTADFLGDKLQGKGTIATLSVPSSGSVSSERLAGFKAEMKAKYPDIKLVSMTADSFTQEAGLKTAKDMLTANKHVDAIFSIDDESSLGILQAINEAKRTDVKYLSGVGGSQSYFKKIKNNKSDITLFTATYSPTMIQEAIKEAKQVMDGKSVKKENIIPTTIVTKDNVNKFLNAKSPY</sequence>
<comment type="caution">
    <text evidence="6">The sequence shown here is derived from an EMBL/GenBank/DDBJ whole genome shotgun (WGS) entry which is preliminary data.</text>
</comment>
<feature type="signal peptide" evidence="4">
    <location>
        <begin position="1"/>
        <end position="21"/>
    </location>
</feature>
<dbReference type="Proteomes" id="UP000494178">
    <property type="component" value="Unassembled WGS sequence"/>
</dbReference>
<dbReference type="GO" id="GO:0030246">
    <property type="term" value="F:carbohydrate binding"/>
    <property type="evidence" value="ECO:0007669"/>
    <property type="project" value="UniProtKB-ARBA"/>
</dbReference>
<evidence type="ECO:0000313" key="6">
    <source>
        <dbReference type="EMBL" id="GET08094.1"/>
    </source>
</evidence>
<protein>
    <submittedName>
        <fullName evidence="6">Ribose ABC transporter substrate-binding protein</fullName>
    </submittedName>
</protein>
<dbReference type="PANTHER" id="PTHR46847:SF1">
    <property type="entry name" value="D-ALLOSE-BINDING PERIPLASMIC PROTEIN-RELATED"/>
    <property type="match status" value="1"/>
</dbReference>
<comment type="similarity">
    <text evidence="2">Belongs to the bacterial solute-binding protein 2 family.</text>
</comment>
<comment type="subcellular location">
    <subcellularLocation>
        <location evidence="1">Cell envelope</location>
    </subcellularLocation>
</comment>
<evidence type="ECO:0000259" key="5">
    <source>
        <dbReference type="Pfam" id="PF13407"/>
    </source>
</evidence>
<dbReference type="PROSITE" id="PS51257">
    <property type="entry name" value="PROKAR_LIPOPROTEIN"/>
    <property type="match status" value="1"/>
</dbReference>
<evidence type="ECO:0000256" key="3">
    <source>
        <dbReference type="ARBA" id="ARBA00022729"/>
    </source>
</evidence>
<dbReference type="InterPro" id="IPR025997">
    <property type="entry name" value="SBP_2_dom"/>
</dbReference>
<accession>A0A6F9YPD8</accession>
<dbReference type="EMBL" id="BLAN01000053">
    <property type="protein sequence ID" value="GET08094.1"/>
    <property type="molecule type" value="Genomic_DNA"/>
</dbReference>
<dbReference type="RefSeq" id="WP_172575846.1">
    <property type="nucleotide sequence ID" value="NZ_BLAN01000053.1"/>
</dbReference>
<feature type="domain" description="Periplasmic binding protein" evidence="5">
    <location>
        <begin position="49"/>
        <end position="302"/>
    </location>
</feature>
<evidence type="ECO:0000256" key="2">
    <source>
        <dbReference type="ARBA" id="ARBA00007639"/>
    </source>
</evidence>
<feature type="chain" id="PRO_5041131868" evidence="4">
    <location>
        <begin position="22"/>
        <end position="330"/>
    </location>
</feature>
<gene>
    <name evidence="6" type="ORF">SY111_07180</name>
</gene>
<reference evidence="6" key="1">
    <citation type="submission" date="2019-10" db="EMBL/GenBank/DDBJ databases">
        <title>Lactobacillus agilis SY111 Whole Genome Sequencing Project.</title>
        <authorList>
            <person name="Suzuki S."/>
            <person name="Endo A."/>
            <person name="Maeno S."/>
            <person name="Shiwa Y."/>
            <person name="Matsutani M."/>
            <person name="Kajikawa A."/>
        </authorList>
    </citation>
    <scope>NUCLEOTIDE SEQUENCE</scope>
    <source>
        <strain evidence="6">SY111</strain>
    </source>
</reference>
<organism evidence="6">
    <name type="scientific">Ligilactobacillus agilis</name>
    <dbReference type="NCBI Taxonomy" id="1601"/>
    <lineage>
        <taxon>Bacteria</taxon>
        <taxon>Bacillati</taxon>
        <taxon>Bacillota</taxon>
        <taxon>Bacilli</taxon>
        <taxon>Lactobacillales</taxon>
        <taxon>Lactobacillaceae</taxon>
        <taxon>Ligilactobacillus</taxon>
    </lineage>
</organism>
<dbReference type="PANTHER" id="PTHR46847">
    <property type="entry name" value="D-ALLOSE-BINDING PERIPLASMIC PROTEIN-RELATED"/>
    <property type="match status" value="1"/>
</dbReference>
<evidence type="ECO:0000256" key="1">
    <source>
        <dbReference type="ARBA" id="ARBA00004196"/>
    </source>
</evidence>
<dbReference type="Gene3D" id="3.40.50.2300">
    <property type="match status" value="2"/>
</dbReference>
<evidence type="ECO:0000256" key="4">
    <source>
        <dbReference type="SAM" id="SignalP"/>
    </source>
</evidence>
<dbReference type="SUPFAM" id="SSF53822">
    <property type="entry name" value="Periplasmic binding protein-like I"/>
    <property type="match status" value="1"/>
</dbReference>